<accession>A0A8X7BPY0</accession>
<evidence type="ECO:0000313" key="2">
    <source>
        <dbReference type="Proteomes" id="UP000886998"/>
    </source>
</evidence>
<proteinExistence type="predicted"/>
<evidence type="ECO:0000313" key="1">
    <source>
        <dbReference type="EMBL" id="GFY37984.1"/>
    </source>
</evidence>
<organism evidence="1 2">
    <name type="scientific">Trichonephila inaurata madagascariensis</name>
    <dbReference type="NCBI Taxonomy" id="2747483"/>
    <lineage>
        <taxon>Eukaryota</taxon>
        <taxon>Metazoa</taxon>
        <taxon>Ecdysozoa</taxon>
        <taxon>Arthropoda</taxon>
        <taxon>Chelicerata</taxon>
        <taxon>Arachnida</taxon>
        <taxon>Araneae</taxon>
        <taxon>Araneomorphae</taxon>
        <taxon>Entelegynae</taxon>
        <taxon>Araneoidea</taxon>
        <taxon>Nephilidae</taxon>
        <taxon>Trichonephila</taxon>
        <taxon>Trichonephila inaurata</taxon>
    </lineage>
</organism>
<protein>
    <submittedName>
        <fullName evidence="1">Uncharacterized protein</fullName>
    </submittedName>
</protein>
<dbReference type="AlphaFoldDB" id="A0A8X7BPY0"/>
<comment type="caution">
    <text evidence="1">The sequence shown here is derived from an EMBL/GenBank/DDBJ whole genome shotgun (WGS) entry which is preliminary data.</text>
</comment>
<name>A0A8X7BPY0_9ARAC</name>
<reference evidence="1" key="1">
    <citation type="submission" date="2020-08" db="EMBL/GenBank/DDBJ databases">
        <title>Multicomponent nature underlies the extraordinary mechanical properties of spider dragline silk.</title>
        <authorList>
            <person name="Kono N."/>
            <person name="Nakamura H."/>
            <person name="Mori M."/>
            <person name="Yoshida Y."/>
            <person name="Ohtoshi R."/>
            <person name="Malay A.D."/>
            <person name="Moran D.A.P."/>
            <person name="Tomita M."/>
            <person name="Numata K."/>
            <person name="Arakawa K."/>
        </authorList>
    </citation>
    <scope>NUCLEOTIDE SEQUENCE</scope>
</reference>
<dbReference type="Proteomes" id="UP000886998">
    <property type="component" value="Unassembled WGS sequence"/>
</dbReference>
<sequence length="72" mass="8620">MQGDRRRLYRLEFPSEGVRQVLELHYDVEENRSNLFSTYPKLRGIPGDVHRSGMQRVRINRFRNAELPEDMS</sequence>
<gene>
    <name evidence="1" type="ORF">TNIN_13981</name>
</gene>
<keyword evidence="2" id="KW-1185">Reference proteome</keyword>
<dbReference type="EMBL" id="BMAV01000586">
    <property type="protein sequence ID" value="GFY37984.1"/>
    <property type="molecule type" value="Genomic_DNA"/>
</dbReference>